<sequence>MSVLPVSEPSPFSVGSLYLIAFAQARAPHIGIILPTSLSSGILFHIRIDRNASPNWTYQTRLQNIVQDMFVTSLLRIRDVNIGGITLEQLTSVAKSVAIPENDEFGECFPWVLKVVEMIHTNGYLTVSSLSGLHDEFRAFANGNRAYARRDKFPNVAISTFCM</sequence>
<proteinExistence type="predicted"/>
<evidence type="ECO:0000313" key="2">
    <source>
        <dbReference type="Proteomes" id="UP001218218"/>
    </source>
</evidence>
<comment type="caution">
    <text evidence="1">The sequence shown here is derived from an EMBL/GenBank/DDBJ whole genome shotgun (WGS) entry which is preliminary data.</text>
</comment>
<organism evidence="1 2">
    <name type="scientific">Mycena albidolilacea</name>
    <dbReference type="NCBI Taxonomy" id="1033008"/>
    <lineage>
        <taxon>Eukaryota</taxon>
        <taxon>Fungi</taxon>
        <taxon>Dikarya</taxon>
        <taxon>Basidiomycota</taxon>
        <taxon>Agaricomycotina</taxon>
        <taxon>Agaricomycetes</taxon>
        <taxon>Agaricomycetidae</taxon>
        <taxon>Agaricales</taxon>
        <taxon>Marasmiineae</taxon>
        <taxon>Mycenaceae</taxon>
        <taxon>Mycena</taxon>
    </lineage>
</organism>
<accession>A0AAD7AGW9</accession>
<keyword evidence="2" id="KW-1185">Reference proteome</keyword>
<dbReference type="Proteomes" id="UP001218218">
    <property type="component" value="Unassembled WGS sequence"/>
</dbReference>
<reference evidence="1" key="1">
    <citation type="submission" date="2023-03" db="EMBL/GenBank/DDBJ databases">
        <title>Massive genome expansion in bonnet fungi (Mycena s.s.) driven by repeated elements and novel gene families across ecological guilds.</title>
        <authorList>
            <consortium name="Lawrence Berkeley National Laboratory"/>
            <person name="Harder C.B."/>
            <person name="Miyauchi S."/>
            <person name="Viragh M."/>
            <person name="Kuo A."/>
            <person name="Thoen E."/>
            <person name="Andreopoulos B."/>
            <person name="Lu D."/>
            <person name="Skrede I."/>
            <person name="Drula E."/>
            <person name="Henrissat B."/>
            <person name="Morin E."/>
            <person name="Kohler A."/>
            <person name="Barry K."/>
            <person name="LaButti K."/>
            <person name="Morin E."/>
            <person name="Salamov A."/>
            <person name="Lipzen A."/>
            <person name="Mereny Z."/>
            <person name="Hegedus B."/>
            <person name="Baldrian P."/>
            <person name="Stursova M."/>
            <person name="Weitz H."/>
            <person name="Taylor A."/>
            <person name="Grigoriev I.V."/>
            <person name="Nagy L.G."/>
            <person name="Martin F."/>
            <person name="Kauserud H."/>
        </authorList>
    </citation>
    <scope>NUCLEOTIDE SEQUENCE</scope>
    <source>
        <strain evidence="1">CBHHK002</strain>
    </source>
</reference>
<protein>
    <submittedName>
        <fullName evidence="1">Uncharacterized protein</fullName>
    </submittedName>
</protein>
<dbReference type="EMBL" id="JARIHO010000008">
    <property type="protein sequence ID" value="KAJ7357248.1"/>
    <property type="molecule type" value="Genomic_DNA"/>
</dbReference>
<name>A0AAD7AGW9_9AGAR</name>
<gene>
    <name evidence="1" type="ORF">DFH08DRAFT_851457</name>
</gene>
<evidence type="ECO:0000313" key="1">
    <source>
        <dbReference type="EMBL" id="KAJ7357248.1"/>
    </source>
</evidence>
<dbReference type="AlphaFoldDB" id="A0AAD7AGW9"/>